<gene>
    <name evidence="1" type="ORF">S01H1_62284</name>
</gene>
<name>X0XV39_9ZZZZ</name>
<dbReference type="AlphaFoldDB" id="X0XV39"/>
<accession>X0XV39</accession>
<reference evidence="1" key="1">
    <citation type="journal article" date="2014" name="Front. Microbiol.">
        <title>High frequency of phylogenetically diverse reductive dehalogenase-homologous genes in deep subseafloor sedimentary metagenomes.</title>
        <authorList>
            <person name="Kawai M."/>
            <person name="Futagami T."/>
            <person name="Toyoda A."/>
            <person name="Takaki Y."/>
            <person name="Nishi S."/>
            <person name="Hori S."/>
            <person name="Arai W."/>
            <person name="Tsubouchi T."/>
            <person name="Morono Y."/>
            <person name="Uchiyama I."/>
            <person name="Ito T."/>
            <person name="Fujiyama A."/>
            <person name="Inagaki F."/>
            <person name="Takami H."/>
        </authorList>
    </citation>
    <scope>NUCLEOTIDE SEQUENCE</scope>
    <source>
        <strain evidence="1">Expedition CK06-06</strain>
    </source>
</reference>
<organism evidence="1">
    <name type="scientific">marine sediment metagenome</name>
    <dbReference type="NCBI Taxonomy" id="412755"/>
    <lineage>
        <taxon>unclassified sequences</taxon>
        <taxon>metagenomes</taxon>
        <taxon>ecological metagenomes</taxon>
    </lineage>
</organism>
<sequence>MKDLIEALTIFAKYTNTKFPTNCTNYTLYVDVDESDVSQDDRKRLSELSFEYNILSGTYFSEHFGCY</sequence>
<evidence type="ECO:0000313" key="1">
    <source>
        <dbReference type="EMBL" id="GAG40443.1"/>
    </source>
</evidence>
<protein>
    <submittedName>
        <fullName evidence="1">Uncharacterized protein</fullName>
    </submittedName>
</protein>
<proteinExistence type="predicted"/>
<dbReference type="EMBL" id="BARS01040899">
    <property type="protein sequence ID" value="GAG40443.1"/>
    <property type="molecule type" value="Genomic_DNA"/>
</dbReference>
<comment type="caution">
    <text evidence="1">The sequence shown here is derived from an EMBL/GenBank/DDBJ whole genome shotgun (WGS) entry which is preliminary data.</text>
</comment>